<evidence type="ECO:0000256" key="1">
    <source>
        <dbReference type="ARBA" id="ARBA00002324"/>
    </source>
</evidence>
<comment type="similarity">
    <text evidence="3 11">Belongs to the NadD family.</text>
</comment>
<keyword evidence="14" id="KW-1185">Reference proteome</keyword>
<evidence type="ECO:0000256" key="11">
    <source>
        <dbReference type="HAMAP-Rule" id="MF_00244"/>
    </source>
</evidence>
<dbReference type="NCBIfam" id="TIGR00482">
    <property type="entry name" value="nicotinate (nicotinamide) nucleotide adenylyltransferase"/>
    <property type="match status" value="1"/>
</dbReference>
<dbReference type="Proteomes" id="UP001569414">
    <property type="component" value="Unassembled WGS sequence"/>
</dbReference>
<keyword evidence="8 11" id="KW-0067">ATP-binding</keyword>
<dbReference type="PANTHER" id="PTHR39321">
    <property type="entry name" value="NICOTINATE-NUCLEOTIDE ADENYLYLTRANSFERASE-RELATED"/>
    <property type="match status" value="1"/>
</dbReference>
<proteinExistence type="inferred from homology"/>
<comment type="catalytic activity">
    <reaction evidence="10 11">
        <text>nicotinate beta-D-ribonucleotide + ATP + H(+) = deamido-NAD(+) + diphosphate</text>
        <dbReference type="Rhea" id="RHEA:22860"/>
        <dbReference type="ChEBI" id="CHEBI:15378"/>
        <dbReference type="ChEBI" id="CHEBI:30616"/>
        <dbReference type="ChEBI" id="CHEBI:33019"/>
        <dbReference type="ChEBI" id="CHEBI:57502"/>
        <dbReference type="ChEBI" id="CHEBI:58437"/>
        <dbReference type="EC" id="2.7.7.18"/>
    </reaction>
</comment>
<keyword evidence="5 11" id="KW-0808">Transferase</keyword>
<dbReference type="EMBL" id="JBGMEL010000001">
    <property type="protein sequence ID" value="MFA0788960.1"/>
    <property type="molecule type" value="Genomic_DNA"/>
</dbReference>
<evidence type="ECO:0000313" key="14">
    <source>
        <dbReference type="Proteomes" id="UP001569414"/>
    </source>
</evidence>
<evidence type="ECO:0000256" key="9">
    <source>
        <dbReference type="ARBA" id="ARBA00023027"/>
    </source>
</evidence>
<reference evidence="13 14" key="1">
    <citation type="submission" date="2024-08" db="EMBL/GenBank/DDBJ databases">
        <authorList>
            <person name="Ishaq N."/>
        </authorList>
    </citation>
    <scope>NUCLEOTIDE SEQUENCE [LARGE SCALE GENOMIC DNA]</scope>
    <source>
        <strain evidence="13 14">JCM 30400</strain>
    </source>
</reference>
<dbReference type="GO" id="GO:0004515">
    <property type="term" value="F:nicotinate-nucleotide adenylyltransferase activity"/>
    <property type="evidence" value="ECO:0007669"/>
    <property type="project" value="UniProtKB-EC"/>
</dbReference>
<dbReference type="NCBIfam" id="TIGR00125">
    <property type="entry name" value="cyt_tran_rel"/>
    <property type="match status" value="1"/>
</dbReference>
<evidence type="ECO:0000256" key="7">
    <source>
        <dbReference type="ARBA" id="ARBA00022741"/>
    </source>
</evidence>
<dbReference type="PANTHER" id="PTHR39321:SF3">
    <property type="entry name" value="PHOSPHOPANTETHEINE ADENYLYLTRANSFERASE"/>
    <property type="match status" value="1"/>
</dbReference>
<dbReference type="RefSeq" id="WP_299585437.1">
    <property type="nucleotide sequence ID" value="NZ_JBGMEL010000001.1"/>
</dbReference>
<dbReference type="HAMAP" id="MF_00244">
    <property type="entry name" value="NaMN_adenylyltr"/>
    <property type="match status" value="1"/>
</dbReference>
<dbReference type="SUPFAM" id="SSF52374">
    <property type="entry name" value="Nucleotidylyl transferase"/>
    <property type="match status" value="1"/>
</dbReference>
<sequence length="231" mass="26066">MATKRQTIALFGGTFDPVHFGHLRMALELRQALGFDEMRLLPSHQPRHRQSPGVSSQQRSEMLALALAGCSELQLDERELHRGGDTFTVDTLEELRAELGPQVSISFCMGLDSLLNLHLWHRWQRLLELAHLVVVTRPGWHLPGEEKQGEQGEHHPLAELLKYHRAEVADLHDRPHGCLVVREQTLLPISATQIRQLLGSGQSPRFLLPATVLQYIEDHQLYIESVATGGQ</sequence>
<evidence type="ECO:0000256" key="3">
    <source>
        <dbReference type="ARBA" id="ARBA00009014"/>
    </source>
</evidence>
<keyword evidence="9 11" id="KW-0520">NAD</keyword>
<keyword evidence="7 11" id="KW-0547">Nucleotide-binding</keyword>
<gene>
    <name evidence="11 13" type="primary">nadD</name>
    <name evidence="13" type="ORF">ACCI51_00265</name>
</gene>
<dbReference type="CDD" id="cd02165">
    <property type="entry name" value="NMNAT"/>
    <property type="match status" value="1"/>
</dbReference>
<name>A0ABV4NI09_9GAMM</name>
<dbReference type="InterPro" id="IPR004821">
    <property type="entry name" value="Cyt_trans-like"/>
</dbReference>
<comment type="caution">
    <text evidence="13">The sequence shown here is derived from an EMBL/GenBank/DDBJ whole genome shotgun (WGS) entry which is preliminary data.</text>
</comment>
<dbReference type="Gene3D" id="3.40.50.620">
    <property type="entry name" value="HUPs"/>
    <property type="match status" value="1"/>
</dbReference>
<keyword evidence="6 11" id="KW-0548">Nucleotidyltransferase</keyword>
<evidence type="ECO:0000256" key="10">
    <source>
        <dbReference type="ARBA" id="ARBA00048721"/>
    </source>
</evidence>
<protein>
    <recommendedName>
        <fullName evidence="11">Probable nicotinate-nucleotide adenylyltransferase</fullName>
        <ecNumber evidence="11">2.7.7.18</ecNumber>
    </recommendedName>
    <alternativeName>
        <fullName evidence="11">Deamido-NAD(+) diphosphorylase</fullName>
    </alternativeName>
    <alternativeName>
        <fullName evidence="11">Deamido-NAD(+) pyrophosphorylase</fullName>
    </alternativeName>
    <alternativeName>
        <fullName evidence="11">Nicotinate mononucleotide adenylyltransferase</fullName>
        <shortName evidence="11">NaMN adenylyltransferase</shortName>
    </alternativeName>
</protein>
<dbReference type="NCBIfam" id="NF000839">
    <property type="entry name" value="PRK00071.1-1"/>
    <property type="match status" value="1"/>
</dbReference>
<evidence type="ECO:0000259" key="12">
    <source>
        <dbReference type="Pfam" id="PF01467"/>
    </source>
</evidence>
<accession>A0ABV4NI09</accession>
<dbReference type="EC" id="2.7.7.18" evidence="11"/>
<comment type="pathway">
    <text evidence="2 11">Cofactor biosynthesis; NAD(+) biosynthesis; deamido-NAD(+) from nicotinate D-ribonucleotide: step 1/1.</text>
</comment>
<comment type="function">
    <text evidence="1 11">Catalyzes the reversible adenylation of nicotinate mononucleotide (NaMN) to nicotinic acid adenine dinucleotide (NaAD).</text>
</comment>
<dbReference type="InterPro" id="IPR014729">
    <property type="entry name" value="Rossmann-like_a/b/a_fold"/>
</dbReference>
<evidence type="ECO:0000313" key="13">
    <source>
        <dbReference type="EMBL" id="MFA0788960.1"/>
    </source>
</evidence>
<dbReference type="Pfam" id="PF01467">
    <property type="entry name" value="CTP_transf_like"/>
    <property type="match status" value="1"/>
</dbReference>
<feature type="domain" description="Cytidyltransferase-like" evidence="12">
    <location>
        <begin position="10"/>
        <end position="196"/>
    </location>
</feature>
<evidence type="ECO:0000256" key="5">
    <source>
        <dbReference type="ARBA" id="ARBA00022679"/>
    </source>
</evidence>
<evidence type="ECO:0000256" key="8">
    <source>
        <dbReference type="ARBA" id="ARBA00022840"/>
    </source>
</evidence>
<evidence type="ECO:0000256" key="4">
    <source>
        <dbReference type="ARBA" id="ARBA00022642"/>
    </source>
</evidence>
<dbReference type="InterPro" id="IPR005248">
    <property type="entry name" value="NadD/NMNAT"/>
</dbReference>
<evidence type="ECO:0000256" key="2">
    <source>
        <dbReference type="ARBA" id="ARBA00005019"/>
    </source>
</evidence>
<evidence type="ECO:0000256" key="6">
    <source>
        <dbReference type="ARBA" id="ARBA00022695"/>
    </source>
</evidence>
<keyword evidence="4 11" id="KW-0662">Pyridine nucleotide biosynthesis</keyword>
<organism evidence="13 14">
    <name type="scientific">Microbulbifer echini</name>
    <dbReference type="NCBI Taxonomy" id="1529067"/>
    <lineage>
        <taxon>Bacteria</taxon>
        <taxon>Pseudomonadati</taxon>
        <taxon>Pseudomonadota</taxon>
        <taxon>Gammaproteobacteria</taxon>
        <taxon>Cellvibrionales</taxon>
        <taxon>Microbulbiferaceae</taxon>
        <taxon>Microbulbifer</taxon>
    </lineage>
</organism>